<dbReference type="AlphaFoldDB" id="A0A6J4VRD7"/>
<gene>
    <name evidence="1" type="ORF">AVDCRST_MAG18-3997</name>
</gene>
<proteinExistence type="predicted"/>
<dbReference type="EMBL" id="CADCWN010000318">
    <property type="protein sequence ID" value="CAA9586910.1"/>
    <property type="molecule type" value="Genomic_DNA"/>
</dbReference>
<protein>
    <recommendedName>
        <fullName evidence="2">Mobile element protein</fullName>
    </recommendedName>
</protein>
<feature type="non-terminal residue" evidence="1">
    <location>
        <position position="141"/>
    </location>
</feature>
<evidence type="ECO:0008006" key="2">
    <source>
        <dbReference type="Google" id="ProtNLM"/>
    </source>
</evidence>
<name>A0A6J4VRD7_9BACT</name>
<evidence type="ECO:0000313" key="1">
    <source>
        <dbReference type="EMBL" id="CAA9586910.1"/>
    </source>
</evidence>
<accession>A0A6J4VRD7</accession>
<sequence length="141" mass="15315">MQGYASIGQSEGGGGGARPLSGYRFPSGIIVLAVRWYRRYRPSHADMAELLADRGVAVDPSAVCTWAREFAALDDSAGLAFRRTVATRWRAEIVCTQMTKAPLLAAGARRDNVADLHLAVRDDDAVDEQLDELALLLERGI</sequence>
<organism evidence="1">
    <name type="scientific">uncultured Thermomicrobiales bacterium</name>
    <dbReference type="NCBI Taxonomy" id="1645740"/>
    <lineage>
        <taxon>Bacteria</taxon>
        <taxon>Pseudomonadati</taxon>
        <taxon>Thermomicrobiota</taxon>
        <taxon>Thermomicrobia</taxon>
        <taxon>Thermomicrobiales</taxon>
        <taxon>environmental samples</taxon>
    </lineage>
</organism>
<reference evidence="1" key="1">
    <citation type="submission" date="2020-02" db="EMBL/GenBank/DDBJ databases">
        <authorList>
            <person name="Meier V. D."/>
        </authorList>
    </citation>
    <scope>NUCLEOTIDE SEQUENCE</scope>
    <source>
        <strain evidence="1">AVDCRST_MAG18</strain>
    </source>
</reference>